<evidence type="ECO:0000313" key="7">
    <source>
        <dbReference type="Proteomes" id="UP000627934"/>
    </source>
</evidence>
<feature type="region of interest" description="Disordered" evidence="3">
    <location>
        <begin position="724"/>
        <end position="746"/>
    </location>
</feature>
<protein>
    <recommendedName>
        <fullName evidence="5">LysM domain-containing protein</fullName>
    </recommendedName>
</protein>
<dbReference type="SMART" id="SM00257">
    <property type="entry name" value="LysM"/>
    <property type="match status" value="4"/>
</dbReference>
<accession>A0A8H7MAB3</accession>
<name>A0A8H7MAB3_9PEZI</name>
<comment type="caution">
    <text evidence="6">The sequence shown here is derived from an EMBL/GenBank/DDBJ whole genome shotgun (WGS) entry which is preliminary data.</text>
</comment>
<dbReference type="PANTHER" id="PTHR34997">
    <property type="entry name" value="AM15"/>
    <property type="match status" value="1"/>
</dbReference>
<sequence>MEKTSFNFLSFFQRSFALFLVLLFCPTASTLQLIYNSSVPTDVSNTCSEALLSDVACDPVVKNLIPGFFYGPETLERICTSGCEDSLSTYQSAVQDACGEEILPGSFDLNVSALWIPGTYQYLYESTCLKDGDRYCNNVAALAAAFADPGNSMFNYLDAIPSGAEEPEPCDACFLKSLRLQAGSPYFEGPAIASMSLYESMTSSCGVTGQPLTTTTLDFYTQEPTTTPTPCAGTTYSIQPSDDCFSISTTQGIGTAWLLSDNDLPAWCADFPTSGDLCLTNSCKVFTVTANDTCSSIARASNITEAQLHAWNPIIDFGCYNLDSMTGAQLCISAPGTNFVPPTTTDLAPITPTTPATVPTDAAPDSNQNCGRWYDVQPGDYCNLLTLKFGISLDDFIFLNPSINVNCTNLIADESYCVQAVGDINTYSGRPGYTTASPTEPFTGTPFTALPDATETPYVRLYPPLPIANGTRDDCSAYFAGDDYQFDLTGTRWAGNCEFAAVNYDVSLDDFGTWNAGLANASSPDCVFETGVRYCGSWYSQPDNEPSASTTTTPPDATTTAAPGPPGPTHTGQPADCDEWHVVVKGDSCQSVADEAGISLAQFLAWNPAVSSDCVDNFWLDSAYCVGVASDGDDPTTTVPTTTAPPPTTTAPTPGAPTHTGQPANCDEWHIVVEGDTCASVAAEAGISLTQFLAWNPAVSSDCVDNFWLDSAYCVGVSGDDVSTTTAPTTTSTTSAAEPTATRPPAEWVQEGAAANCNKWDRAVSGDYCFAFAERNGITMGQLAEWNAALGTNGDNCGTAFWLDYYYCIGVSG</sequence>
<feature type="region of interest" description="Disordered" evidence="3">
    <location>
        <begin position="542"/>
        <end position="575"/>
    </location>
</feature>
<dbReference type="EMBL" id="MDYX01000037">
    <property type="protein sequence ID" value="KAF9630005.1"/>
    <property type="molecule type" value="Genomic_DNA"/>
</dbReference>
<evidence type="ECO:0000256" key="4">
    <source>
        <dbReference type="SAM" id="SignalP"/>
    </source>
</evidence>
<gene>
    <name evidence="6" type="ORF">BFW01_g186</name>
</gene>
<reference evidence="6" key="1">
    <citation type="submission" date="2016-08" db="EMBL/GenBank/DDBJ databases">
        <authorList>
            <person name="Yan J."/>
        </authorList>
    </citation>
    <scope>NUCLEOTIDE SEQUENCE</scope>
    <source>
        <strain evidence="6">CSS-01s</strain>
    </source>
</reference>
<feature type="compositionally biased region" description="Low complexity" evidence="3">
    <location>
        <begin position="546"/>
        <end position="562"/>
    </location>
</feature>
<reference evidence="6" key="2">
    <citation type="journal article" date="2018" name="DNA Res.">
        <title>Comparative genome and transcriptome analyses reveal adaptations to opportunistic infections in woody plant degrading pathogens of Botryosphaeriaceae.</title>
        <authorList>
            <person name="Yan J.Y."/>
            <person name="Zhao W.S."/>
            <person name="Chen Z."/>
            <person name="Xing Q.K."/>
            <person name="Zhang W."/>
            <person name="Chethana K.W.T."/>
            <person name="Xue M.F."/>
            <person name="Xu J.P."/>
            <person name="Phillips A.J.L."/>
            <person name="Wang Y."/>
            <person name="Liu J.H."/>
            <person name="Liu M."/>
            <person name="Zhou Y."/>
            <person name="Jayawardena R.S."/>
            <person name="Manawasinghe I.S."/>
            <person name="Huang J.B."/>
            <person name="Qiao G.H."/>
            <person name="Fu C.Y."/>
            <person name="Guo F.F."/>
            <person name="Dissanayake A.J."/>
            <person name="Peng Y.L."/>
            <person name="Hyde K.D."/>
            <person name="Li X.H."/>
        </authorList>
    </citation>
    <scope>NUCLEOTIDE SEQUENCE</scope>
    <source>
        <strain evidence="6">CSS-01s</strain>
    </source>
</reference>
<evidence type="ECO:0000256" key="2">
    <source>
        <dbReference type="ARBA" id="ARBA00023026"/>
    </source>
</evidence>
<dbReference type="AlphaFoldDB" id="A0A8H7MAB3"/>
<keyword evidence="2" id="KW-0843">Virulence</keyword>
<feature type="domain" description="LysM" evidence="5">
    <location>
        <begin position="372"/>
        <end position="418"/>
    </location>
</feature>
<dbReference type="CDD" id="cd00118">
    <property type="entry name" value="LysM"/>
    <property type="match status" value="5"/>
</dbReference>
<dbReference type="Gene3D" id="3.10.350.10">
    <property type="entry name" value="LysM domain"/>
    <property type="match status" value="5"/>
</dbReference>
<feature type="region of interest" description="Disordered" evidence="3">
    <location>
        <begin position="632"/>
        <end position="662"/>
    </location>
</feature>
<feature type="compositionally biased region" description="Low complexity" evidence="3">
    <location>
        <begin position="650"/>
        <end position="662"/>
    </location>
</feature>
<dbReference type="SUPFAM" id="SSF54106">
    <property type="entry name" value="LysM domain"/>
    <property type="match status" value="3"/>
</dbReference>
<feature type="domain" description="LysM" evidence="5">
    <location>
        <begin position="579"/>
        <end position="626"/>
    </location>
</feature>
<evidence type="ECO:0000256" key="3">
    <source>
        <dbReference type="SAM" id="MobiDB-lite"/>
    </source>
</evidence>
<dbReference type="Pfam" id="PF01476">
    <property type="entry name" value="LysM"/>
    <property type="match status" value="5"/>
</dbReference>
<dbReference type="InterPro" id="IPR052210">
    <property type="entry name" value="LysM1-like"/>
</dbReference>
<evidence type="ECO:0000259" key="5">
    <source>
        <dbReference type="PROSITE" id="PS51782"/>
    </source>
</evidence>
<feature type="signal peptide" evidence="4">
    <location>
        <begin position="1"/>
        <end position="30"/>
    </location>
</feature>
<evidence type="ECO:0000313" key="6">
    <source>
        <dbReference type="EMBL" id="KAF9630005.1"/>
    </source>
</evidence>
<feature type="domain" description="LysM" evidence="5">
    <location>
        <begin position="759"/>
        <end position="809"/>
    </location>
</feature>
<keyword evidence="1" id="KW-0147">Chitin-binding</keyword>
<feature type="domain" description="LysM" evidence="5">
    <location>
        <begin position="668"/>
        <end position="715"/>
    </location>
</feature>
<dbReference type="Proteomes" id="UP000627934">
    <property type="component" value="Unassembled WGS sequence"/>
</dbReference>
<dbReference type="InterPro" id="IPR036779">
    <property type="entry name" value="LysM_dom_sf"/>
</dbReference>
<dbReference type="GO" id="GO:0008061">
    <property type="term" value="F:chitin binding"/>
    <property type="evidence" value="ECO:0007669"/>
    <property type="project" value="UniProtKB-KW"/>
</dbReference>
<feature type="domain" description="LysM" evidence="5">
    <location>
        <begin position="284"/>
        <end position="332"/>
    </location>
</feature>
<dbReference type="InterPro" id="IPR018392">
    <property type="entry name" value="LysM"/>
</dbReference>
<feature type="chain" id="PRO_5034758506" description="LysM domain-containing protein" evidence="4">
    <location>
        <begin position="31"/>
        <end position="813"/>
    </location>
</feature>
<keyword evidence="4" id="KW-0732">Signal</keyword>
<dbReference type="PANTHER" id="PTHR34997:SF1">
    <property type="entry name" value="PEPTIDOGLYCAN-BINDING LYSIN DOMAIN"/>
    <property type="match status" value="1"/>
</dbReference>
<dbReference type="PROSITE" id="PS51782">
    <property type="entry name" value="LYSM"/>
    <property type="match status" value="5"/>
</dbReference>
<proteinExistence type="predicted"/>
<organism evidence="6 7">
    <name type="scientific">Lasiodiplodia theobromae</name>
    <dbReference type="NCBI Taxonomy" id="45133"/>
    <lineage>
        <taxon>Eukaryota</taxon>
        <taxon>Fungi</taxon>
        <taxon>Dikarya</taxon>
        <taxon>Ascomycota</taxon>
        <taxon>Pezizomycotina</taxon>
        <taxon>Dothideomycetes</taxon>
        <taxon>Dothideomycetes incertae sedis</taxon>
        <taxon>Botryosphaeriales</taxon>
        <taxon>Botryosphaeriaceae</taxon>
        <taxon>Lasiodiplodia</taxon>
    </lineage>
</organism>
<evidence type="ECO:0000256" key="1">
    <source>
        <dbReference type="ARBA" id="ARBA00022669"/>
    </source>
</evidence>